<dbReference type="InterPro" id="IPR030470">
    <property type="entry name" value="UbiA_prenylTrfase_CS"/>
</dbReference>
<evidence type="ECO:0000313" key="13">
    <source>
        <dbReference type="Proteomes" id="UP001652660"/>
    </source>
</evidence>
<evidence type="ECO:0000256" key="3">
    <source>
        <dbReference type="ARBA" id="ARBA00005985"/>
    </source>
</evidence>
<comment type="cofactor">
    <cofactor evidence="1 12">
        <name>Mg(2+)</name>
        <dbReference type="ChEBI" id="CHEBI:18420"/>
    </cofactor>
</comment>
<keyword evidence="12" id="KW-0999">Mitochondrion inner membrane</keyword>
<dbReference type="RefSeq" id="XP_027122550.1">
    <property type="nucleotide sequence ID" value="XM_027266749.2"/>
</dbReference>
<evidence type="ECO:0000256" key="10">
    <source>
        <dbReference type="ARBA" id="ARBA00050283"/>
    </source>
</evidence>
<dbReference type="Gene3D" id="1.10.357.140">
    <property type="entry name" value="UbiA prenyltransferase"/>
    <property type="match status" value="1"/>
</dbReference>
<comment type="catalytic activity">
    <reaction evidence="10">
        <text>4-hydroxybenzoate + (2E)-geranyl diphosphate = 3-geranyl-4-hydroxybenzoate + diphosphate</text>
        <dbReference type="Rhea" id="RHEA:27854"/>
        <dbReference type="ChEBI" id="CHEBI:17879"/>
        <dbReference type="ChEBI" id="CHEBI:33019"/>
        <dbReference type="ChEBI" id="CHEBI:58057"/>
        <dbReference type="ChEBI" id="CHEBI:60878"/>
        <dbReference type="EC" id="2.5.1.93"/>
    </reaction>
</comment>
<keyword evidence="9 12" id="KW-0472">Membrane</keyword>
<dbReference type="InterPro" id="IPR000537">
    <property type="entry name" value="UbiA_prenyltransferase"/>
</dbReference>
<dbReference type="GO" id="GO:0006744">
    <property type="term" value="P:ubiquinone biosynthetic process"/>
    <property type="evidence" value="ECO:0007669"/>
    <property type="project" value="UniProtKB-UniRule"/>
</dbReference>
<sequence length="387" mass="42586">MASSHSFSGIFPISNFNHQPHPSIALSKSSIKPAKSISKINPSSVENSATFNHSSIKDTRFLGRGCNLTYQAPRLSASSKSLEQSEDEKPASSSWIESVFPEKARPYAYLVRLDKPIGTLLIAWPCMWSLAFAANPGSLPDVKMLAFFFLVSFLTRNIGCTINDYLDKDFDAQVERTKGRPLASGSITGFQALRFLGIQLLIGYGVLLPVNELSRLLWASSLPLIFIYPLMKRITYWPQALLGLAMNWGVLCSWAAVKGSLDPTIVFPLLVGCFFWTLEYDTIYAHQDKKDDVKAGVKSTALLLGESTKLWSASFGAASIACFALAGLNAHIGWPFYALLVAASGHIAWQIWDVDLSNPADSFRKFASNKWFGGIVFSAILFGRFLS</sequence>
<dbReference type="GO" id="GO:0008299">
    <property type="term" value="P:isoprenoid biosynthetic process"/>
    <property type="evidence" value="ECO:0007669"/>
    <property type="project" value="UniProtKB-UniRule"/>
</dbReference>
<keyword evidence="5 12" id="KW-0812">Transmembrane</keyword>
<evidence type="ECO:0000313" key="14">
    <source>
        <dbReference type="RefSeq" id="XP_027122550.1"/>
    </source>
</evidence>
<dbReference type="InterPro" id="IPR006370">
    <property type="entry name" value="HB_polyprenyltransferase-like"/>
</dbReference>
<feature type="transmembrane region" description="Helical" evidence="12">
    <location>
        <begin position="334"/>
        <end position="354"/>
    </location>
</feature>
<comment type="function">
    <text evidence="11">Prenyltransferase involved in the biosynthesis of shikonin, a naphthoquinone secondary metabolite. Could accept only geranyl diphosphate and not dimethylallyl diphosphate, farnesyl diphosphate, or geranylgeranyl diphosphate as substrate.</text>
</comment>
<keyword evidence="12" id="KW-0831">Ubiquinone biosynthesis</keyword>
<evidence type="ECO:0000256" key="5">
    <source>
        <dbReference type="ARBA" id="ARBA00022692"/>
    </source>
</evidence>
<dbReference type="Pfam" id="PF01040">
    <property type="entry name" value="UbiA"/>
    <property type="match status" value="1"/>
</dbReference>
<dbReference type="AlphaFoldDB" id="A0A6P6X4H6"/>
<keyword evidence="7" id="KW-0460">Magnesium</keyword>
<dbReference type="HAMAP" id="MF_01635">
    <property type="entry name" value="UbiA"/>
    <property type="match status" value="1"/>
</dbReference>
<evidence type="ECO:0000256" key="9">
    <source>
        <dbReference type="ARBA" id="ARBA00023136"/>
    </source>
</evidence>
<reference evidence="13" key="1">
    <citation type="journal article" date="2025" name="Foods">
        <title>Unveiling the Microbial Signatures of Arabica Coffee Cherries: Insights into Ripeness Specific Diversity, Functional Traits, and Implications for Quality and Safety.</title>
        <authorList>
            <consortium name="RefSeq"/>
            <person name="Tenea G.N."/>
            <person name="Cifuentes V."/>
            <person name="Reyes P."/>
            <person name="Cevallos-Vallejos M."/>
        </authorList>
    </citation>
    <scope>NUCLEOTIDE SEQUENCE [LARGE SCALE GENOMIC DNA]</scope>
</reference>
<evidence type="ECO:0000256" key="6">
    <source>
        <dbReference type="ARBA" id="ARBA00022824"/>
    </source>
</evidence>
<dbReference type="InterPro" id="IPR039653">
    <property type="entry name" value="Prenyltransferase"/>
</dbReference>
<keyword evidence="13" id="KW-1185">Reference proteome</keyword>
<feature type="transmembrane region" description="Helical" evidence="12">
    <location>
        <begin position="263"/>
        <end position="280"/>
    </location>
</feature>
<evidence type="ECO:0000256" key="4">
    <source>
        <dbReference type="ARBA" id="ARBA00022679"/>
    </source>
</evidence>
<evidence type="ECO:0000256" key="12">
    <source>
        <dbReference type="HAMAP-Rule" id="MF_03189"/>
    </source>
</evidence>
<dbReference type="GO" id="GO:0005743">
    <property type="term" value="C:mitochondrial inner membrane"/>
    <property type="evidence" value="ECO:0007669"/>
    <property type="project" value="UniProtKB-SubCell"/>
</dbReference>
<dbReference type="GeneID" id="113739528"/>
<keyword evidence="12" id="KW-0496">Mitochondrion</keyword>
<keyword evidence="12" id="KW-0414">Isoprene biosynthesis</keyword>
<dbReference type="Gene3D" id="1.20.120.1780">
    <property type="entry name" value="UbiA prenyltransferase"/>
    <property type="match status" value="1"/>
</dbReference>
<organism evidence="13 14">
    <name type="scientific">Coffea arabica</name>
    <name type="common">Arabian coffee</name>
    <dbReference type="NCBI Taxonomy" id="13443"/>
    <lineage>
        <taxon>Eukaryota</taxon>
        <taxon>Viridiplantae</taxon>
        <taxon>Streptophyta</taxon>
        <taxon>Embryophyta</taxon>
        <taxon>Tracheophyta</taxon>
        <taxon>Spermatophyta</taxon>
        <taxon>Magnoliopsida</taxon>
        <taxon>eudicotyledons</taxon>
        <taxon>Gunneridae</taxon>
        <taxon>Pentapetalae</taxon>
        <taxon>asterids</taxon>
        <taxon>lamiids</taxon>
        <taxon>Gentianales</taxon>
        <taxon>Rubiaceae</taxon>
        <taxon>Ixoroideae</taxon>
        <taxon>Gardenieae complex</taxon>
        <taxon>Bertiereae - Coffeeae clade</taxon>
        <taxon>Coffeeae</taxon>
        <taxon>Coffea</taxon>
    </lineage>
</organism>
<comment type="function">
    <text evidence="12">Catalyzes the prenylation of para-hydroxybenzoate (PHB) with an all-trans polyprenyl group. Mediates the second step in the final reaction sequence of coenzyme Q (CoQ) biosynthesis, which is the condensation of the polyisoprenoid side chain with PHB, generating the first membrane-bound Q intermediate.</text>
</comment>
<dbReference type="OrthoDB" id="18170at2759"/>
<proteinExistence type="inferred from homology"/>
<reference evidence="14" key="2">
    <citation type="submission" date="2025-08" db="UniProtKB">
        <authorList>
            <consortium name="RefSeq"/>
        </authorList>
    </citation>
    <scope>IDENTIFICATION</scope>
    <source>
        <tissue evidence="14">Leaves</tissue>
    </source>
</reference>
<comment type="similarity">
    <text evidence="3 12">Belongs to the UbiA prenyltransferase family.</text>
</comment>
<dbReference type="EC" id="2.5.1.39" evidence="12"/>
<feature type="transmembrane region" description="Helical" evidence="12">
    <location>
        <begin position="240"/>
        <end position="257"/>
    </location>
</feature>
<dbReference type="FunFam" id="1.10.357.140:FF:000003">
    <property type="entry name" value="4-hydroxybenzoate polyprenyltransferase, mitochondrial"/>
    <property type="match status" value="1"/>
</dbReference>
<feature type="transmembrane region" description="Helical" evidence="12">
    <location>
        <begin position="366"/>
        <end position="386"/>
    </location>
</feature>
<protein>
    <recommendedName>
        <fullName evidence="12">4-hydroxybenzoate polyprenyltransferase, mitochondrial</fullName>
        <shortName evidence="12">4-HB polyprenyltransferase</shortName>
        <ecNumber evidence="12">2.5.1.39</ecNumber>
    </recommendedName>
    <alternativeName>
        <fullName evidence="12">Para-hydroxybenzoate--polyprenyltransferase</fullName>
        <shortName evidence="12">PHB:PPT</shortName>
        <shortName evidence="12">PHB:polyprenyltransferase</shortName>
    </alternativeName>
</protein>
<gene>
    <name evidence="14" type="primary">LOC113739528</name>
</gene>
<dbReference type="InterPro" id="IPR044878">
    <property type="entry name" value="UbiA_sf"/>
</dbReference>
<accession>A0A6P6X4H6</accession>
<evidence type="ECO:0000256" key="1">
    <source>
        <dbReference type="ARBA" id="ARBA00001946"/>
    </source>
</evidence>
<feature type="transmembrane region" description="Helical" evidence="12">
    <location>
        <begin position="310"/>
        <end position="328"/>
    </location>
</feature>
<dbReference type="GO" id="GO:0008412">
    <property type="term" value="F:4-hydroxybenzoate polyprenyltransferase activity"/>
    <property type="evidence" value="ECO:0007669"/>
    <property type="project" value="UniProtKB-EC"/>
</dbReference>
<evidence type="ECO:0000256" key="2">
    <source>
        <dbReference type="ARBA" id="ARBA00004477"/>
    </source>
</evidence>
<evidence type="ECO:0000256" key="8">
    <source>
        <dbReference type="ARBA" id="ARBA00022989"/>
    </source>
</evidence>
<dbReference type="Proteomes" id="UP001652660">
    <property type="component" value="Chromosome 4c"/>
</dbReference>
<keyword evidence="6" id="KW-0256">Endoplasmic reticulum</keyword>
<dbReference type="PROSITE" id="PS00943">
    <property type="entry name" value="UBIA"/>
    <property type="match status" value="1"/>
</dbReference>
<comment type="pathway">
    <text evidence="12">Cofactor biosynthesis; ubiquinone biosynthesis.</text>
</comment>
<dbReference type="PANTHER" id="PTHR11048">
    <property type="entry name" value="PRENYLTRANSFERASES"/>
    <property type="match status" value="1"/>
</dbReference>
<name>A0A6P6X4H6_COFAR</name>
<dbReference type="FunFam" id="1.20.120.1780:FF:000001">
    <property type="entry name" value="4-hydroxybenzoate octaprenyltransferase"/>
    <property type="match status" value="1"/>
</dbReference>
<keyword evidence="4 12" id="KW-0808">Transferase</keyword>
<dbReference type="PANTHER" id="PTHR11048:SF28">
    <property type="entry name" value="4-HYDROXYBENZOATE POLYPRENYLTRANSFERASE, MITOCHONDRIAL"/>
    <property type="match status" value="1"/>
</dbReference>
<dbReference type="UniPathway" id="UPA00232"/>
<dbReference type="GO" id="GO:0005789">
    <property type="term" value="C:endoplasmic reticulum membrane"/>
    <property type="evidence" value="ECO:0007669"/>
    <property type="project" value="UniProtKB-SubCell"/>
</dbReference>
<keyword evidence="8 12" id="KW-1133">Transmembrane helix</keyword>
<evidence type="ECO:0000256" key="11">
    <source>
        <dbReference type="ARBA" id="ARBA00053039"/>
    </source>
</evidence>
<dbReference type="NCBIfam" id="TIGR01474">
    <property type="entry name" value="ubiA_proteo"/>
    <property type="match status" value="1"/>
</dbReference>
<evidence type="ECO:0000256" key="7">
    <source>
        <dbReference type="ARBA" id="ARBA00022842"/>
    </source>
</evidence>
<comment type="catalytic activity">
    <reaction evidence="12">
        <text>an all-trans-polyprenyl diphosphate + 4-hydroxybenzoate = a 4-hydroxy-3-(all-trans-polyprenyl)benzoate + diphosphate</text>
        <dbReference type="Rhea" id="RHEA:44504"/>
        <dbReference type="Rhea" id="RHEA-COMP:9514"/>
        <dbReference type="Rhea" id="RHEA-COMP:9564"/>
        <dbReference type="ChEBI" id="CHEBI:17879"/>
        <dbReference type="ChEBI" id="CHEBI:33019"/>
        <dbReference type="ChEBI" id="CHEBI:58914"/>
        <dbReference type="ChEBI" id="CHEBI:78396"/>
        <dbReference type="EC" id="2.5.1.39"/>
    </reaction>
</comment>
<dbReference type="GO" id="GO:0102930">
    <property type="term" value="F:4-hydroxybenzoate geranyltransferase activity"/>
    <property type="evidence" value="ECO:0007669"/>
    <property type="project" value="UniProtKB-EC"/>
</dbReference>
<comment type="subcellular location">
    <subcellularLocation>
        <location evidence="2">Endoplasmic reticulum membrane</location>
        <topology evidence="2">Multi-pass membrane protein</topology>
    </subcellularLocation>
    <subcellularLocation>
        <location evidence="12">Mitochondrion inner membrane</location>
        <topology evidence="12">Multi-pass membrane protein</topology>
        <orientation evidence="12">Matrix side</orientation>
    </subcellularLocation>
</comment>
<dbReference type="CDD" id="cd13959">
    <property type="entry name" value="PT_UbiA_COQ2"/>
    <property type="match status" value="1"/>
</dbReference>